<dbReference type="InterPro" id="IPR004107">
    <property type="entry name" value="Integrase_SAM-like_N"/>
</dbReference>
<keyword evidence="2" id="KW-0238">DNA-binding</keyword>
<accession>A0A382B4I4</accession>
<dbReference type="Pfam" id="PF00589">
    <property type="entry name" value="Phage_integrase"/>
    <property type="match status" value="1"/>
</dbReference>
<dbReference type="Pfam" id="PF02899">
    <property type="entry name" value="Phage_int_SAM_1"/>
    <property type="match status" value="1"/>
</dbReference>
<dbReference type="AlphaFoldDB" id="A0A382B4I4"/>
<feature type="non-terminal residue" evidence="6">
    <location>
        <position position="246"/>
    </location>
</feature>
<dbReference type="PROSITE" id="PS51898">
    <property type="entry name" value="TYR_RECOMBINASE"/>
    <property type="match status" value="1"/>
</dbReference>
<dbReference type="InterPro" id="IPR050090">
    <property type="entry name" value="Tyrosine_recombinase_XerCD"/>
</dbReference>
<dbReference type="GO" id="GO:0003677">
    <property type="term" value="F:DNA binding"/>
    <property type="evidence" value="ECO:0007669"/>
    <property type="project" value="UniProtKB-KW"/>
</dbReference>
<evidence type="ECO:0000256" key="2">
    <source>
        <dbReference type="ARBA" id="ARBA00023125"/>
    </source>
</evidence>
<dbReference type="SUPFAM" id="SSF56349">
    <property type="entry name" value="DNA breaking-rejoining enzymes"/>
    <property type="match status" value="1"/>
</dbReference>
<gene>
    <name evidence="6" type="ORF">METZ01_LOCUS161001</name>
</gene>
<name>A0A382B4I4_9ZZZZ</name>
<dbReference type="InterPro" id="IPR010998">
    <property type="entry name" value="Integrase_recombinase_N"/>
</dbReference>
<protein>
    <recommendedName>
        <fullName evidence="7">Tyr recombinase domain-containing protein</fullName>
    </recommendedName>
</protein>
<dbReference type="EMBL" id="UINC01027977">
    <property type="protein sequence ID" value="SVB08147.1"/>
    <property type="molecule type" value="Genomic_DNA"/>
</dbReference>
<dbReference type="PANTHER" id="PTHR30349">
    <property type="entry name" value="PHAGE INTEGRASE-RELATED"/>
    <property type="match status" value="1"/>
</dbReference>
<sequence>MINTKNLEFYINEFCNYMLLEKNLSINTINSYKKDILQMKNYVLIKFENKINIKDILSKEIFDKYLIYLYDREYKPSTLARKLSSLKSFVIFLEDEKVISANPTKYLKFPKLARKIPKTLDQDIIDSMLNNSKYLSLRNSTIIELIYATGIRASELINIKINDIDFNEATLRILGKGSKERIIPIHDLALNLISKYWKNEIHNHNKLVKTKKIKFNRELLFLNTYGKKLTRQGLWYIIKNISKKLG</sequence>
<organism evidence="6">
    <name type="scientific">marine metagenome</name>
    <dbReference type="NCBI Taxonomy" id="408172"/>
    <lineage>
        <taxon>unclassified sequences</taxon>
        <taxon>metagenomes</taxon>
        <taxon>ecological metagenomes</taxon>
    </lineage>
</organism>
<keyword evidence="3" id="KW-0233">DNA recombination</keyword>
<dbReference type="InterPro" id="IPR013762">
    <property type="entry name" value="Integrase-like_cat_sf"/>
</dbReference>
<evidence type="ECO:0000256" key="1">
    <source>
        <dbReference type="ARBA" id="ARBA00022908"/>
    </source>
</evidence>
<evidence type="ECO:0000259" key="5">
    <source>
        <dbReference type="PROSITE" id="PS51900"/>
    </source>
</evidence>
<dbReference type="Gene3D" id="1.10.150.130">
    <property type="match status" value="1"/>
</dbReference>
<evidence type="ECO:0000256" key="3">
    <source>
        <dbReference type="ARBA" id="ARBA00023172"/>
    </source>
</evidence>
<keyword evidence="1" id="KW-0229">DNA integration</keyword>
<evidence type="ECO:0000313" key="6">
    <source>
        <dbReference type="EMBL" id="SVB08147.1"/>
    </source>
</evidence>
<feature type="domain" description="Tyr recombinase" evidence="4">
    <location>
        <begin position="115"/>
        <end position="246"/>
    </location>
</feature>
<dbReference type="InterPro" id="IPR011010">
    <property type="entry name" value="DNA_brk_join_enz"/>
</dbReference>
<dbReference type="PROSITE" id="PS51900">
    <property type="entry name" value="CB"/>
    <property type="match status" value="1"/>
</dbReference>
<evidence type="ECO:0008006" key="7">
    <source>
        <dbReference type="Google" id="ProtNLM"/>
    </source>
</evidence>
<dbReference type="PANTHER" id="PTHR30349:SF81">
    <property type="entry name" value="TYROSINE RECOMBINASE XERC"/>
    <property type="match status" value="1"/>
</dbReference>
<feature type="domain" description="Core-binding (CB)" evidence="5">
    <location>
        <begin position="5"/>
        <end position="94"/>
    </location>
</feature>
<evidence type="ECO:0000259" key="4">
    <source>
        <dbReference type="PROSITE" id="PS51898"/>
    </source>
</evidence>
<dbReference type="InterPro" id="IPR044068">
    <property type="entry name" value="CB"/>
</dbReference>
<dbReference type="GO" id="GO:0015074">
    <property type="term" value="P:DNA integration"/>
    <property type="evidence" value="ECO:0007669"/>
    <property type="project" value="UniProtKB-KW"/>
</dbReference>
<dbReference type="Gene3D" id="1.10.443.10">
    <property type="entry name" value="Intergrase catalytic core"/>
    <property type="match status" value="1"/>
</dbReference>
<proteinExistence type="predicted"/>
<dbReference type="InterPro" id="IPR002104">
    <property type="entry name" value="Integrase_catalytic"/>
</dbReference>
<dbReference type="GO" id="GO:0006310">
    <property type="term" value="P:DNA recombination"/>
    <property type="evidence" value="ECO:0007669"/>
    <property type="project" value="UniProtKB-KW"/>
</dbReference>
<reference evidence="6" key="1">
    <citation type="submission" date="2018-05" db="EMBL/GenBank/DDBJ databases">
        <authorList>
            <person name="Lanie J.A."/>
            <person name="Ng W.-L."/>
            <person name="Kazmierczak K.M."/>
            <person name="Andrzejewski T.M."/>
            <person name="Davidsen T.M."/>
            <person name="Wayne K.J."/>
            <person name="Tettelin H."/>
            <person name="Glass J.I."/>
            <person name="Rusch D."/>
            <person name="Podicherti R."/>
            <person name="Tsui H.-C.T."/>
            <person name="Winkler M.E."/>
        </authorList>
    </citation>
    <scope>NUCLEOTIDE SEQUENCE</scope>
</reference>